<dbReference type="Gramene" id="TuG1812G0300002452.01.T01">
    <property type="protein sequence ID" value="TuG1812G0300002452.01.T01"/>
    <property type="gene ID" value="TuG1812G0300002452.01"/>
</dbReference>
<protein>
    <recommendedName>
        <fullName evidence="3">FAR1 domain-containing protein</fullName>
    </recommendedName>
</protein>
<organism evidence="1 2">
    <name type="scientific">Triticum urartu</name>
    <name type="common">Red wild einkorn</name>
    <name type="synonym">Crithodium urartu</name>
    <dbReference type="NCBI Taxonomy" id="4572"/>
    <lineage>
        <taxon>Eukaryota</taxon>
        <taxon>Viridiplantae</taxon>
        <taxon>Streptophyta</taxon>
        <taxon>Embryophyta</taxon>
        <taxon>Tracheophyta</taxon>
        <taxon>Spermatophyta</taxon>
        <taxon>Magnoliopsida</taxon>
        <taxon>Liliopsida</taxon>
        <taxon>Poales</taxon>
        <taxon>Poaceae</taxon>
        <taxon>BOP clade</taxon>
        <taxon>Pooideae</taxon>
        <taxon>Triticodae</taxon>
        <taxon>Triticeae</taxon>
        <taxon>Triticinae</taxon>
        <taxon>Triticum</taxon>
    </lineage>
</organism>
<accession>A0A8R7TUE8</accession>
<reference evidence="1" key="3">
    <citation type="submission" date="2022-06" db="UniProtKB">
        <authorList>
            <consortium name="EnsemblPlants"/>
        </authorList>
    </citation>
    <scope>IDENTIFICATION</scope>
</reference>
<reference evidence="2" key="1">
    <citation type="journal article" date="2013" name="Nature">
        <title>Draft genome of the wheat A-genome progenitor Triticum urartu.</title>
        <authorList>
            <person name="Ling H.Q."/>
            <person name="Zhao S."/>
            <person name="Liu D."/>
            <person name="Wang J."/>
            <person name="Sun H."/>
            <person name="Zhang C."/>
            <person name="Fan H."/>
            <person name="Li D."/>
            <person name="Dong L."/>
            <person name="Tao Y."/>
            <person name="Gao C."/>
            <person name="Wu H."/>
            <person name="Li Y."/>
            <person name="Cui Y."/>
            <person name="Guo X."/>
            <person name="Zheng S."/>
            <person name="Wang B."/>
            <person name="Yu K."/>
            <person name="Liang Q."/>
            <person name="Yang W."/>
            <person name="Lou X."/>
            <person name="Chen J."/>
            <person name="Feng M."/>
            <person name="Jian J."/>
            <person name="Zhang X."/>
            <person name="Luo G."/>
            <person name="Jiang Y."/>
            <person name="Liu J."/>
            <person name="Wang Z."/>
            <person name="Sha Y."/>
            <person name="Zhang B."/>
            <person name="Wu H."/>
            <person name="Tang D."/>
            <person name="Shen Q."/>
            <person name="Xue P."/>
            <person name="Zou S."/>
            <person name="Wang X."/>
            <person name="Liu X."/>
            <person name="Wang F."/>
            <person name="Yang Y."/>
            <person name="An X."/>
            <person name="Dong Z."/>
            <person name="Zhang K."/>
            <person name="Zhang X."/>
            <person name="Luo M.C."/>
            <person name="Dvorak J."/>
            <person name="Tong Y."/>
            <person name="Wang J."/>
            <person name="Yang H."/>
            <person name="Li Z."/>
            <person name="Wang D."/>
            <person name="Zhang A."/>
            <person name="Wang J."/>
        </authorList>
    </citation>
    <scope>NUCLEOTIDE SEQUENCE</scope>
    <source>
        <strain evidence="2">cv. G1812</strain>
    </source>
</reference>
<dbReference type="AlphaFoldDB" id="A0A8R7TUE8"/>
<keyword evidence="2" id="KW-1185">Reference proteome</keyword>
<name>A0A8R7TUE8_TRIUA</name>
<dbReference type="EnsemblPlants" id="TuG1812G0300002452.01.T01">
    <property type="protein sequence ID" value="TuG1812G0300002452.01.T01"/>
    <property type="gene ID" value="TuG1812G0300002452.01"/>
</dbReference>
<dbReference type="Proteomes" id="UP000015106">
    <property type="component" value="Chromosome 3"/>
</dbReference>
<reference evidence="1" key="2">
    <citation type="submission" date="2018-03" db="EMBL/GenBank/DDBJ databases">
        <title>The Triticum urartu genome reveals the dynamic nature of wheat genome evolution.</title>
        <authorList>
            <person name="Ling H."/>
            <person name="Ma B."/>
            <person name="Shi X."/>
            <person name="Liu H."/>
            <person name="Dong L."/>
            <person name="Sun H."/>
            <person name="Cao Y."/>
            <person name="Gao Q."/>
            <person name="Zheng S."/>
            <person name="Li Y."/>
            <person name="Yu Y."/>
            <person name="Du H."/>
            <person name="Qi M."/>
            <person name="Li Y."/>
            <person name="Yu H."/>
            <person name="Cui Y."/>
            <person name="Wang N."/>
            <person name="Chen C."/>
            <person name="Wu H."/>
            <person name="Zhao Y."/>
            <person name="Zhang J."/>
            <person name="Li Y."/>
            <person name="Zhou W."/>
            <person name="Zhang B."/>
            <person name="Hu W."/>
            <person name="Eijk M."/>
            <person name="Tang J."/>
            <person name="Witsenboer H."/>
            <person name="Zhao S."/>
            <person name="Li Z."/>
            <person name="Zhang A."/>
            <person name="Wang D."/>
            <person name="Liang C."/>
        </authorList>
    </citation>
    <scope>NUCLEOTIDE SEQUENCE [LARGE SCALE GENOMIC DNA]</scope>
    <source>
        <strain evidence="1">cv. G1812</strain>
    </source>
</reference>
<proteinExistence type="predicted"/>
<sequence>MGVLEKTIRGFADRDREEVVKLELGTSFDSLTEAYDFYNLYSWEHGFGIRYGKSRLNPDKRKTMQEIVCGCSGKPLQENTRSCRCECPAMIRLLWASDQVEKDTLYKGTHTRPDKWEKWKRVVFLVRMHDNGEHFECECGLSVHMPMYSR</sequence>
<dbReference type="PANTHER" id="PTHR47482:SF5">
    <property type="entry name" value="FAR1 DOMAIN-CONTAINING PROTEIN"/>
    <property type="match status" value="1"/>
</dbReference>
<evidence type="ECO:0000313" key="2">
    <source>
        <dbReference type="Proteomes" id="UP000015106"/>
    </source>
</evidence>
<evidence type="ECO:0008006" key="3">
    <source>
        <dbReference type="Google" id="ProtNLM"/>
    </source>
</evidence>
<dbReference type="PANTHER" id="PTHR47482">
    <property type="entry name" value="OS11G0632001 PROTEIN"/>
    <property type="match status" value="1"/>
</dbReference>
<evidence type="ECO:0000313" key="1">
    <source>
        <dbReference type="EnsemblPlants" id="TuG1812G0300002452.01.T01"/>
    </source>
</evidence>